<comment type="subcellular location">
    <subcellularLocation>
        <location evidence="3">Host nucleus</location>
    </subcellularLocation>
    <subcellularLocation>
        <location evidence="3">Host cytoplasm</location>
        <location evidence="3">Host cytosol</location>
    </subcellularLocation>
</comment>
<organism evidence="5 6">
    <name type="scientific">Influenza A virus</name>
    <name type="common">A/thick-billed murre/Alaska/236/1976(H1N2)</name>
    <dbReference type="NCBI Taxonomy" id="1406561"/>
    <lineage>
        <taxon>Viruses</taxon>
        <taxon>Riboviria</taxon>
        <taxon>Orthornavirae</taxon>
        <taxon>Negarnaviricota</taxon>
        <taxon>Polyploviricotina</taxon>
        <taxon>Insthoviricetes</taxon>
        <taxon>Articulavirales</taxon>
        <taxon>Orthomyxoviridae</taxon>
        <taxon>Alphainfluenzavirus</taxon>
        <taxon>Alphainfluenzavirus influenzae</taxon>
        <taxon>Influenza A virus</taxon>
    </lineage>
</organism>
<keyword evidence="1 3" id="KW-1048">Host nucleus</keyword>
<dbReference type="GO" id="GO:0016020">
    <property type="term" value="C:membrane"/>
    <property type="evidence" value="ECO:0007669"/>
    <property type="project" value="UniProtKB-UniRule"/>
</dbReference>
<evidence type="ECO:0000256" key="2">
    <source>
        <dbReference type="ARBA" id="ARBA00023200"/>
    </source>
</evidence>
<keyword evidence="2 3" id="KW-1035">Host cytoplasm</keyword>
<evidence type="ECO:0000256" key="4">
    <source>
        <dbReference type="SAM" id="MobiDB-lite"/>
    </source>
</evidence>
<evidence type="ECO:0000256" key="3">
    <source>
        <dbReference type="HAMAP-Rule" id="MF_04064"/>
    </source>
</evidence>
<gene>
    <name evidence="5" type="primary">PB1-F2</name>
    <name evidence="3" type="synonym">PB1</name>
</gene>
<dbReference type="Proteomes" id="UP000106140">
    <property type="component" value="Genome"/>
</dbReference>
<dbReference type="EMBL" id="CY178925">
    <property type="protein sequence ID" value="AHN01086.1"/>
    <property type="molecule type" value="Viral_cRNA"/>
</dbReference>
<evidence type="ECO:0000313" key="6">
    <source>
        <dbReference type="Proteomes" id="UP000106140"/>
    </source>
</evidence>
<reference evidence="5 6" key="1">
    <citation type="submission" date="2014-03" db="EMBL/GenBank/DDBJ databases">
        <authorList>
            <consortium name="The NIAID Influenza Genome Sequencing Consortium"/>
        </authorList>
    </citation>
    <scope>NUCLEOTIDE SEQUENCE [LARGE SCALE GENOMIC DNA]</scope>
    <source>
        <strain evidence="5">A/thick-billed murre/Alaska/236/1976</strain>
    </source>
</reference>
<comment type="function">
    <text evidence="3">May play an important role in promoting lung pathology in both primary viral infection and secondary bacterial infection.</text>
</comment>
<dbReference type="InterPro" id="IPR021045">
    <property type="entry name" value="Flu_proapoptotic_PB1-F2"/>
</dbReference>
<dbReference type="Pfam" id="PF11986">
    <property type="entry name" value="PB1-F2"/>
    <property type="match status" value="1"/>
</dbReference>
<feature type="region of interest" description="Disordered" evidence="4">
    <location>
        <begin position="1"/>
        <end position="28"/>
    </location>
</feature>
<sequence length="90" mass="11091">MEREQDTPWIQSTEHINIQKRENGQQTLKLERPNSTQLMDHYLRIMNQVDMHKQTVYWKQWLSLKNPTQESLKTHVLKRWKLFNRQGWTS</sequence>
<comment type="similarity">
    <text evidence="3">Belongs to the influenza viruses PB1-F2 family.</text>
</comment>
<dbReference type="GO" id="GO:0044164">
    <property type="term" value="C:host cell cytosol"/>
    <property type="evidence" value="ECO:0007669"/>
    <property type="project" value="UniProtKB-SubCell"/>
</dbReference>
<dbReference type="GO" id="GO:0042025">
    <property type="term" value="C:host cell nucleus"/>
    <property type="evidence" value="ECO:0007669"/>
    <property type="project" value="UniProtKB-SubCell"/>
</dbReference>
<name>A0A023LQY1_9INFA</name>
<accession>A0A023LQY1</accession>
<dbReference type="HAMAP" id="MF_04064">
    <property type="entry name" value="INFV_PB1F2"/>
    <property type="match status" value="1"/>
</dbReference>
<protein>
    <recommendedName>
        <fullName evidence="3">Protein PB1-F2</fullName>
    </recommendedName>
</protein>
<evidence type="ECO:0000256" key="1">
    <source>
        <dbReference type="ARBA" id="ARBA00022562"/>
    </source>
</evidence>
<evidence type="ECO:0000313" key="5">
    <source>
        <dbReference type="EMBL" id="AHN01086.1"/>
    </source>
</evidence>
<proteinExistence type="inferred from homology"/>